<gene>
    <name evidence="4" type="ORF">FB45DRAFT_879934</name>
</gene>
<dbReference type="EMBL" id="JARKIF010000085">
    <property type="protein sequence ID" value="KAJ7604974.1"/>
    <property type="molecule type" value="Genomic_DNA"/>
</dbReference>
<dbReference type="InterPro" id="IPR001680">
    <property type="entry name" value="WD40_rpt"/>
</dbReference>
<dbReference type="InterPro" id="IPR050505">
    <property type="entry name" value="WDR55/POC1"/>
</dbReference>
<reference evidence="4" key="1">
    <citation type="submission" date="2023-03" db="EMBL/GenBank/DDBJ databases">
        <title>Massive genome expansion in bonnet fungi (Mycena s.s.) driven by repeated elements and novel gene families across ecological guilds.</title>
        <authorList>
            <consortium name="Lawrence Berkeley National Laboratory"/>
            <person name="Harder C.B."/>
            <person name="Miyauchi S."/>
            <person name="Viragh M."/>
            <person name="Kuo A."/>
            <person name="Thoen E."/>
            <person name="Andreopoulos B."/>
            <person name="Lu D."/>
            <person name="Skrede I."/>
            <person name="Drula E."/>
            <person name="Henrissat B."/>
            <person name="Morin E."/>
            <person name="Kohler A."/>
            <person name="Barry K."/>
            <person name="LaButti K."/>
            <person name="Morin E."/>
            <person name="Salamov A."/>
            <person name="Lipzen A."/>
            <person name="Mereny Z."/>
            <person name="Hegedus B."/>
            <person name="Baldrian P."/>
            <person name="Stursova M."/>
            <person name="Weitz H."/>
            <person name="Taylor A."/>
            <person name="Grigoriev I.V."/>
            <person name="Nagy L.G."/>
            <person name="Martin F."/>
            <person name="Kauserud H."/>
        </authorList>
    </citation>
    <scope>NUCLEOTIDE SEQUENCE</scope>
    <source>
        <strain evidence="4">9284</strain>
    </source>
</reference>
<sequence>MSKHNPAYVIHAMLPGHSGPVMALVASEDGSLLASGGADGTRVWDLKSKRSLQVPAVPRIRAATTAITWTKRTDAQCESLAFGTQTGYVVCYTQKNTGSTTCFEESHCHRMPNPSEVTCIAFDTLSARLAVANRNGTVQVWSLAGENPAGLFTTSSDVIVPRALAFGRLEETEPEDGVLVFGLYEGNVYSVKAGGIMASKWCIGAHIGSVAFDSKSKTICMDDPLQGPRIYRLQDRTCTKAFSVPVTRTMRCRQVAFANGDKSIVSGSDHGMVYVHNRGSQEAPSRLSIGENDWVQTVGSTEYAGATMIFAAKSGLGAGKNSIVVWRARKGGRKCSGLSKNSAFGPKILSDWAGNSNKSEGEFPAMNCERQQEERSVTTPNVLCRAVVP</sequence>
<proteinExistence type="predicted"/>
<dbReference type="InterPro" id="IPR015943">
    <property type="entry name" value="WD40/YVTN_repeat-like_dom_sf"/>
</dbReference>
<evidence type="ECO:0000256" key="3">
    <source>
        <dbReference type="PROSITE-ProRule" id="PRU00221"/>
    </source>
</evidence>
<name>A0AAD7AYX4_9AGAR</name>
<comment type="caution">
    <text evidence="4">The sequence shown here is derived from an EMBL/GenBank/DDBJ whole genome shotgun (WGS) entry which is preliminary data.</text>
</comment>
<protein>
    <submittedName>
        <fullName evidence="4">WD40-repeat-containing domain protein</fullName>
    </submittedName>
</protein>
<dbReference type="SUPFAM" id="SSF50978">
    <property type="entry name" value="WD40 repeat-like"/>
    <property type="match status" value="1"/>
</dbReference>
<evidence type="ECO:0000313" key="5">
    <source>
        <dbReference type="Proteomes" id="UP001221142"/>
    </source>
</evidence>
<keyword evidence="5" id="KW-1185">Reference proteome</keyword>
<accession>A0AAD7AYX4</accession>
<dbReference type="PANTHER" id="PTHR44019">
    <property type="entry name" value="WD REPEAT-CONTAINING PROTEIN 55"/>
    <property type="match status" value="1"/>
</dbReference>
<keyword evidence="2" id="KW-0677">Repeat</keyword>
<evidence type="ECO:0000256" key="2">
    <source>
        <dbReference type="ARBA" id="ARBA00022737"/>
    </source>
</evidence>
<dbReference type="Pfam" id="PF00400">
    <property type="entry name" value="WD40"/>
    <property type="match status" value="2"/>
</dbReference>
<feature type="repeat" description="WD" evidence="3">
    <location>
        <begin position="14"/>
        <end position="54"/>
    </location>
</feature>
<dbReference type="Proteomes" id="UP001221142">
    <property type="component" value="Unassembled WGS sequence"/>
</dbReference>
<dbReference type="SMART" id="SM00320">
    <property type="entry name" value="WD40"/>
    <property type="match status" value="3"/>
</dbReference>
<organism evidence="4 5">
    <name type="scientific">Roridomyces roridus</name>
    <dbReference type="NCBI Taxonomy" id="1738132"/>
    <lineage>
        <taxon>Eukaryota</taxon>
        <taxon>Fungi</taxon>
        <taxon>Dikarya</taxon>
        <taxon>Basidiomycota</taxon>
        <taxon>Agaricomycotina</taxon>
        <taxon>Agaricomycetes</taxon>
        <taxon>Agaricomycetidae</taxon>
        <taxon>Agaricales</taxon>
        <taxon>Marasmiineae</taxon>
        <taxon>Mycenaceae</taxon>
        <taxon>Roridomyces</taxon>
    </lineage>
</organism>
<dbReference type="AlphaFoldDB" id="A0AAD7AYX4"/>
<evidence type="ECO:0000256" key="1">
    <source>
        <dbReference type="ARBA" id="ARBA00022574"/>
    </source>
</evidence>
<evidence type="ECO:0000313" key="4">
    <source>
        <dbReference type="EMBL" id="KAJ7604974.1"/>
    </source>
</evidence>
<dbReference type="Gene3D" id="2.130.10.10">
    <property type="entry name" value="YVTN repeat-like/Quinoprotein amine dehydrogenase"/>
    <property type="match status" value="2"/>
</dbReference>
<dbReference type="PROSITE" id="PS50082">
    <property type="entry name" value="WD_REPEATS_2"/>
    <property type="match status" value="1"/>
</dbReference>
<dbReference type="PANTHER" id="PTHR44019:SF8">
    <property type="entry name" value="POC1 CENTRIOLAR PROTEIN HOMOLOG"/>
    <property type="match status" value="1"/>
</dbReference>
<keyword evidence="1 3" id="KW-0853">WD repeat</keyword>
<dbReference type="InterPro" id="IPR036322">
    <property type="entry name" value="WD40_repeat_dom_sf"/>
</dbReference>